<dbReference type="GeneID" id="85494849"/>
<feature type="compositionally biased region" description="Low complexity" evidence="1">
    <location>
        <begin position="670"/>
        <end position="681"/>
    </location>
</feature>
<feature type="region of interest" description="Disordered" evidence="1">
    <location>
        <begin position="483"/>
        <end position="530"/>
    </location>
</feature>
<feature type="compositionally biased region" description="Pro residues" evidence="1">
    <location>
        <begin position="781"/>
        <end position="794"/>
    </location>
</feature>
<feature type="compositionally biased region" description="Basic and acidic residues" evidence="1">
    <location>
        <begin position="1300"/>
        <end position="1314"/>
    </location>
</feature>
<feature type="compositionally biased region" description="Polar residues" evidence="1">
    <location>
        <begin position="631"/>
        <end position="642"/>
    </location>
</feature>
<evidence type="ECO:0000256" key="1">
    <source>
        <dbReference type="SAM" id="MobiDB-lite"/>
    </source>
</evidence>
<feature type="region of interest" description="Disordered" evidence="1">
    <location>
        <begin position="1100"/>
        <end position="1151"/>
    </location>
</feature>
<evidence type="ECO:0000313" key="3">
    <source>
        <dbReference type="Proteomes" id="UP001233271"/>
    </source>
</evidence>
<dbReference type="RefSeq" id="XP_060456244.1">
    <property type="nucleotide sequence ID" value="XM_060599562.1"/>
</dbReference>
<feature type="region of interest" description="Disordered" evidence="1">
    <location>
        <begin position="1357"/>
        <end position="1471"/>
    </location>
</feature>
<accession>A0AA48L2X8</accession>
<feature type="compositionally biased region" description="Basic and acidic residues" evidence="1">
    <location>
        <begin position="1445"/>
        <end position="1454"/>
    </location>
</feature>
<feature type="compositionally biased region" description="Polar residues" evidence="1">
    <location>
        <begin position="1399"/>
        <end position="1412"/>
    </location>
</feature>
<feature type="region of interest" description="Disordered" evidence="1">
    <location>
        <begin position="1279"/>
        <end position="1333"/>
    </location>
</feature>
<organism evidence="2 3">
    <name type="scientific">Cutaneotrichosporon cavernicola</name>
    <dbReference type="NCBI Taxonomy" id="279322"/>
    <lineage>
        <taxon>Eukaryota</taxon>
        <taxon>Fungi</taxon>
        <taxon>Dikarya</taxon>
        <taxon>Basidiomycota</taxon>
        <taxon>Agaricomycotina</taxon>
        <taxon>Tremellomycetes</taxon>
        <taxon>Trichosporonales</taxon>
        <taxon>Trichosporonaceae</taxon>
        <taxon>Cutaneotrichosporon</taxon>
    </lineage>
</organism>
<feature type="region of interest" description="Disordered" evidence="1">
    <location>
        <begin position="669"/>
        <end position="689"/>
    </location>
</feature>
<gene>
    <name evidence="2" type="ORF">CcaverHIS019_0310490</name>
</gene>
<feature type="compositionally biased region" description="Pro residues" evidence="1">
    <location>
        <begin position="191"/>
        <end position="202"/>
    </location>
</feature>
<feature type="compositionally biased region" description="Low complexity" evidence="1">
    <location>
        <begin position="511"/>
        <end position="530"/>
    </location>
</feature>
<dbReference type="Proteomes" id="UP001233271">
    <property type="component" value="Chromosome 3"/>
</dbReference>
<feature type="compositionally biased region" description="Polar residues" evidence="1">
    <location>
        <begin position="277"/>
        <end position="298"/>
    </location>
</feature>
<dbReference type="EMBL" id="AP028214">
    <property type="protein sequence ID" value="BEI90979.1"/>
    <property type="molecule type" value="Genomic_DNA"/>
</dbReference>
<feature type="region of interest" description="Disordered" evidence="1">
    <location>
        <begin position="1"/>
        <end position="112"/>
    </location>
</feature>
<feature type="compositionally biased region" description="Low complexity" evidence="1">
    <location>
        <begin position="227"/>
        <end position="237"/>
    </location>
</feature>
<keyword evidence="3" id="KW-1185">Reference proteome</keyword>
<feature type="compositionally biased region" description="Polar residues" evidence="1">
    <location>
        <begin position="102"/>
        <end position="112"/>
    </location>
</feature>
<feature type="compositionally biased region" description="Basic residues" evidence="1">
    <location>
        <begin position="1384"/>
        <end position="1393"/>
    </location>
</feature>
<feature type="region of interest" description="Disordered" evidence="1">
    <location>
        <begin position="775"/>
        <end position="794"/>
    </location>
</feature>
<feature type="compositionally biased region" description="Polar residues" evidence="1">
    <location>
        <begin position="238"/>
        <end position="266"/>
    </location>
</feature>
<feature type="compositionally biased region" description="Basic residues" evidence="1">
    <location>
        <begin position="204"/>
        <end position="213"/>
    </location>
</feature>
<protein>
    <submittedName>
        <fullName evidence="2">Uncharacterized protein</fullName>
    </submittedName>
</protein>
<sequence>MSTGRHIAPDRRSAFHSLRKMPSTLFRNNKPDDSLSQKNPRRRGALASFLGRKSPVEKTPQNKQRPSCGPDPFVRPEGVPSVRHHSPQPPFGSTSSPGPSRYRTTSIRSQTPDSMRVFHTVHIDDVDSLDDPLIDDDGTRLSVLEKAARVPLNSDKLPMRRTSLAFRPKTPQLTVLAETYGPEQPTVLPSFPTPEPEVPPKVQPRLKKEKARSRVWGVFSSKRISKSKAASQSPPSQRSWYDSVSQPSNRVTVSQPSNPTVQSSIRTPVAQAASRPSLANTMGRTSISKSSCPTTQFRPPTLHITHPSQDGDLSPSIPLRRFVNDPDSPFIARNKPAPSQPTSILVNRQGIETASRHLTSSATNRKSLPKRKSLAGLFGISLKRSIDRLRPASPAPAMCDPSTPSRMSIAANIRDDTSPDTLAFYSRQGTRSGFNGHGNLLHPDGEQLTESNRLISAHIHDVTSATNHLQDLVDSMDASFSLCKHRGEPGTPTPLRRARSGAFKPAARPTRPVSRSGRASAPPASPSKAFAHSISRVLDSHSRPTTPVKSPVKSIVQSFRDSISKSPARHSVISSHLPRPDSMASDMSETSVAASSYAPPSPSQGLDTSCNFKDSPSPQSMRSVEPDALTQPPSAFSFSHTRIGSRPPILDLDFGSQPSSMFSDMLGQFRSSKSSRGSGRSVNQSTRSSNRTTFDFAAEFAALTASRDSTQSVGDTLDIARSIEFSTDSPHAALAQLEEVLESRKNSVETLRGRERLSNPPFQGRIEFQMGVRARNISRPSPGPPPPFALPPTPEGPLDIDHRKQPSAISFASMSSLGAPLAHIDRGHVNYFEQVFATGTVPPPLPSLPSIGRRMNMSHHRRMSSEISVSSFMSAESSIFHTHGRESSSGSIVGRSDWASQRRASRDSEAMARLGSIARLGRPGLGERMFEGVDDSSIVDSGTVESETGYSIVASPTFGTRPYSFSSSTDETVDPCTEEDVSFFGQNHERNHSFVIMSRPMSRATLNESRVNDTFDFIDGPSKRGAVEVGIVDSYAGDNESASPALLTGGPVHSTPLERDIPLPRARHRPAALYLLDDGDETPGLLSPSDLTEVSSLFSLDTARGSNPPPGYPSHRREKGSITSIVQVHPTIREETSQKSLREPGGSDDPRSAWELVQELNARHWNDLGDVASSLLTESPVYSLYTSPEAPPVPHTRAEIEAILADSQATYKVLDNVFKSDKPVGLHRRKISLNDTRAAVAPYGVHPAPLETRFRSQRSTGQRVSPLLAEFARDVSPLPRILASAQPPPRQESKVSPPPHEARPRVTSSVRRDNLGWGRRRNSDEPAGNAPAVTTKAPASATLGSFPSFLAFSPSVPPQPTHKKAESAFSRPTYPHPLITAKAPPRRVQKRIHVKTDSKGSPMSVHSSSSRTCLAPRSESAPLSARPSNIPKPRRVHKIKSSPEIGRKRNRENGRAPAPSFVLAPPPSLRV</sequence>
<feature type="compositionally biased region" description="Basic and acidic residues" evidence="1">
    <location>
        <begin position="1131"/>
        <end position="1142"/>
    </location>
</feature>
<feature type="compositionally biased region" description="Polar residues" evidence="1">
    <location>
        <begin position="604"/>
        <end position="622"/>
    </location>
</feature>
<feature type="region of interest" description="Disordered" evidence="1">
    <location>
        <begin position="559"/>
        <end position="642"/>
    </location>
</feature>
<feature type="compositionally biased region" description="Low complexity" evidence="1">
    <location>
        <begin position="91"/>
        <end position="100"/>
    </location>
</feature>
<proteinExistence type="predicted"/>
<evidence type="ECO:0000313" key="2">
    <source>
        <dbReference type="EMBL" id="BEI90979.1"/>
    </source>
</evidence>
<dbReference type="KEGG" id="ccac:CcaHIS019_0310490"/>
<name>A0AA48L2X8_9TREE</name>
<feature type="region of interest" description="Disordered" evidence="1">
    <location>
        <begin position="184"/>
        <end position="314"/>
    </location>
</feature>
<feature type="region of interest" description="Disordered" evidence="1">
    <location>
        <begin position="883"/>
        <end position="906"/>
    </location>
</feature>
<reference evidence="2" key="1">
    <citation type="journal article" date="2023" name="BMC Genomics">
        <title>Chromosome-level genome assemblies of Cutaneotrichosporon spp. (Trichosporonales, Basidiomycota) reveal imbalanced evolution between nucleotide sequences and chromosome synteny.</title>
        <authorList>
            <person name="Kobayashi Y."/>
            <person name="Kayamori A."/>
            <person name="Aoki K."/>
            <person name="Shiwa Y."/>
            <person name="Matsutani M."/>
            <person name="Fujita N."/>
            <person name="Sugita T."/>
            <person name="Iwasaki W."/>
            <person name="Tanaka N."/>
            <person name="Takashima M."/>
        </authorList>
    </citation>
    <scope>NUCLEOTIDE SEQUENCE</scope>
    <source>
        <strain evidence="2">HIS019</strain>
    </source>
</reference>